<reference evidence="5" key="1">
    <citation type="submission" date="2024-07" db="EMBL/GenBank/DDBJ databases">
        <title>Two chromosome-level genome assemblies of Korean endemic species Abeliophyllum distichum and Forsythia ovata (Oleaceae).</title>
        <authorList>
            <person name="Jang H."/>
        </authorList>
    </citation>
    <scope>NUCLEOTIDE SEQUENCE [LARGE SCALE GENOMIC DNA]</scope>
</reference>
<gene>
    <name evidence="4" type="ORF">Fot_36296</name>
</gene>
<keyword evidence="4" id="KW-0396">Initiation factor</keyword>
<evidence type="ECO:0000256" key="2">
    <source>
        <dbReference type="SAM" id="MobiDB-lite"/>
    </source>
</evidence>
<feature type="compositionally biased region" description="Polar residues" evidence="2">
    <location>
        <begin position="1"/>
        <end position="11"/>
    </location>
</feature>
<evidence type="ECO:0000259" key="3">
    <source>
        <dbReference type="PROSITE" id="PS51366"/>
    </source>
</evidence>
<accession>A0ABD1SRU4</accession>
<dbReference type="PANTHER" id="PTHR23253:SF53">
    <property type="entry name" value="EUKARYOTIC TRANSLATION INITIATION FACTOR ISOFORM 4G-1"/>
    <property type="match status" value="1"/>
</dbReference>
<comment type="caution">
    <text evidence="4">The sequence shown here is derived from an EMBL/GenBank/DDBJ whole genome shotgun (WGS) entry which is preliminary data.</text>
</comment>
<dbReference type="InterPro" id="IPR003891">
    <property type="entry name" value="Initiation_fac_eIF4g_MI"/>
</dbReference>
<dbReference type="SUPFAM" id="SSF48371">
    <property type="entry name" value="ARM repeat"/>
    <property type="match status" value="1"/>
</dbReference>
<dbReference type="PANTHER" id="PTHR23253">
    <property type="entry name" value="EUKARYOTIC TRANSLATION INITIATION FACTOR 4 GAMMA"/>
    <property type="match status" value="1"/>
</dbReference>
<proteinExistence type="predicted"/>
<organism evidence="4 5">
    <name type="scientific">Forsythia ovata</name>
    <dbReference type="NCBI Taxonomy" id="205694"/>
    <lineage>
        <taxon>Eukaryota</taxon>
        <taxon>Viridiplantae</taxon>
        <taxon>Streptophyta</taxon>
        <taxon>Embryophyta</taxon>
        <taxon>Tracheophyta</taxon>
        <taxon>Spermatophyta</taxon>
        <taxon>Magnoliopsida</taxon>
        <taxon>eudicotyledons</taxon>
        <taxon>Gunneridae</taxon>
        <taxon>Pentapetalae</taxon>
        <taxon>asterids</taxon>
        <taxon>lamiids</taxon>
        <taxon>Lamiales</taxon>
        <taxon>Oleaceae</taxon>
        <taxon>Forsythieae</taxon>
        <taxon>Forsythia</taxon>
    </lineage>
</organism>
<evidence type="ECO:0000313" key="5">
    <source>
        <dbReference type="Proteomes" id="UP001604277"/>
    </source>
</evidence>
<dbReference type="Gene3D" id="1.25.40.180">
    <property type="match status" value="1"/>
</dbReference>
<feature type="domain" description="MI" evidence="3">
    <location>
        <begin position="110"/>
        <end position="196"/>
    </location>
</feature>
<dbReference type="EMBL" id="JBFOLJ010000010">
    <property type="protein sequence ID" value="KAL2502448.1"/>
    <property type="molecule type" value="Genomic_DNA"/>
</dbReference>
<evidence type="ECO:0000256" key="1">
    <source>
        <dbReference type="ARBA" id="ARBA00022845"/>
    </source>
</evidence>
<feature type="region of interest" description="Disordered" evidence="2">
    <location>
        <begin position="1"/>
        <end position="36"/>
    </location>
</feature>
<evidence type="ECO:0000313" key="4">
    <source>
        <dbReference type="EMBL" id="KAL2502448.1"/>
    </source>
</evidence>
<dbReference type="GO" id="GO:0006417">
    <property type="term" value="P:regulation of translation"/>
    <property type="evidence" value="ECO:0007669"/>
    <property type="project" value="UniProtKB-KW"/>
</dbReference>
<dbReference type="AlphaFoldDB" id="A0ABD1SRU4"/>
<dbReference type="PROSITE" id="PS51366">
    <property type="entry name" value="MI"/>
    <property type="match status" value="1"/>
</dbReference>
<dbReference type="InterPro" id="IPR016024">
    <property type="entry name" value="ARM-type_fold"/>
</dbReference>
<dbReference type="Proteomes" id="UP001604277">
    <property type="component" value="Unassembled WGS sequence"/>
</dbReference>
<keyword evidence="4" id="KW-0648">Protein biosynthesis</keyword>
<dbReference type="GO" id="GO:0003743">
    <property type="term" value="F:translation initiation factor activity"/>
    <property type="evidence" value="ECO:0007669"/>
    <property type="project" value="UniProtKB-KW"/>
</dbReference>
<keyword evidence="5" id="KW-1185">Reference proteome</keyword>
<dbReference type="Pfam" id="PF02847">
    <property type="entry name" value="MA3"/>
    <property type="match status" value="1"/>
</dbReference>
<sequence length="196" mass="21070">MTSGAQGSVSPSGFPINRPGSGGMMPGTPGIRKMPGMPRMDNDNWEVPKSRSMPRGNGSTVQPAGRIQPPLIGKSPASNQQLLPQVGGAFTSGKTSPVLQASAARLDPDELKRKTTSLLDEYFSVRLLDEALQCIEELKSPACHPKIVKEAISLGLEKSPPCVEPVAKLLEYLFASKTFTAKDYWYWVLPLCSTVG</sequence>
<name>A0ABD1SRU4_9LAMI</name>
<protein>
    <submittedName>
        <fullName evidence="4">Eukaryotic translation initiation factor isoform 4G-1</fullName>
    </submittedName>
</protein>
<keyword evidence="1" id="KW-0810">Translation regulation</keyword>